<name>A0A0F9JH38_9ZZZZ</name>
<evidence type="ECO:0000313" key="1">
    <source>
        <dbReference type="EMBL" id="KKM68878.1"/>
    </source>
</evidence>
<comment type="caution">
    <text evidence="1">The sequence shown here is derived from an EMBL/GenBank/DDBJ whole genome shotgun (WGS) entry which is preliminary data.</text>
</comment>
<dbReference type="EMBL" id="LAZR01010090">
    <property type="protein sequence ID" value="KKM68878.1"/>
    <property type="molecule type" value="Genomic_DNA"/>
</dbReference>
<sequence length="104" mass="12005">KIAESLKIVDAGWVRKSKGYRVHFQKKVDNEFITDHVPNLKGNPLDSDVVAWRLAWKLYQTTKSDMAENSEPEFVNIYVVDDLGNPVKFYVTNQLKVYNSKTVD</sequence>
<dbReference type="AlphaFoldDB" id="A0A0F9JH38"/>
<accession>A0A0F9JH38</accession>
<feature type="non-terminal residue" evidence="1">
    <location>
        <position position="1"/>
    </location>
</feature>
<reference evidence="1" key="1">
    <citation type="journal article" date="2015" name="Nature">
        <title>Complex archaea that bridge the gap between prokaryotes and eukaryotes.</title>
        <authorList>
            <person name="Spang A."/>
            <person name="Saw J.H."/>
            <person name="Jorgensen S.L."/>
            <person name="Zaremba-Niedzwiedzka K."/>
            <person name="Martijn J."/>
            <person name="Lind A.E."/>
            <person name="van Eijk R."/>
            <person name="Schleper C."/>
            <person name="Guy L."/>
            <person name="Ettema T.J."/>
        </authorList>
    </citation>
    <scope>NUCLEOTIDE SEQUENCE</scope>
</reference>
<protein>
    <submittedName>
        <fullName evidence="1">Uncharacterized protein</fullName>
    </submittedName>
</protein>
<organism evidence="1">
    <name type="scientific">marine sediment metagenome</name>
    <dbReference type="NCBI Taxonomy" id="412755"/>
    <lineage>
        <taxon>unclassified sequences</taxon>
        <taxon>metagenomes</taxon>
        <taxon>ecological metagenomes</taxon>
    </lineage>
</organism>
<proteinExistence type="predicted"/>
<gene>
    <name evidence="1" type="ORF">LCGC14_1456520</name>
</gene>